<evidence type="ECO:0000256" key="4">
    <source>
        <dbReference type="ARBA" id="ARBA00022475"/>
    </source>
</evidence>
<keyword evidence="5 10" id="KW-0812">Transmembrane</keyword>
<comment type="caution">
    <text evidence="12">The sequence shown here is derived from an EMBL/GenBank/DDBJ whole genome shotgun (WGS) entry which is preliminary data.</text>
</comment>
<evidence type="ECO:0000256" key="11">
    <source>
        <dbReference type="SAM" id="MobiDB-lite"/>
    </source>
</evidence>
<keyword evidence="8 10" id="KW-0472">Membrane</keyword>
<dbReference type="PANTHER" id="PTHR30266">
    <property type="entry name" value="MECHANOSENSITIVE CHANNEL MSCL"/>
    <property type="match status" value="1"/>
</dbReference>
<keyword evidence="7 10" id="KW-0406">Ion transport</keyword>
<dbReference type="RefSeq" id="WP_057807459.1">
    <property type="nucleotide sequence ID" value="NZ_AZGO01000055.1"/>
</dbReference>
<dbReference type="InterPro" id="IPR001185">
    <property type="entry name" value="MS_channel"/>
</dbReference>
<protein>
    <recommendedName>
        <fullName evidence="10">Large-conductance mechanosensitive channel</fullName>
    </recommendedName>
</protein>
<evidence type="ECO:0000256" key="2">
    <source>
        <dbReference type="ARBA" id="ARBA00007254"/>
    </source>
</evidence>
<feature type="compositionally biased region" description="Polar residues" evidence="11">
    <location>
        <begin position="133"/>
        <end position="142"/>
    </location>
</feature>
<dbReference type="PANTHER" id="PTHR30266:SF2">
    <property type="entry name" value="LARGE-CONDUCTANCE MECHANOSENSITIVE CHANNEL"/>
    <property type="match status" value="1"/>
</dbReference>
<keyword evidence="4 10" id="KW-1003">Cell membrane</keyword>
<comment type="subcellular location">
    <subcellularLocation>
        <location evidence="1 10">Cell membrane</location>
        <topology evidence="1 10">Multi-pass membrane protein</topology>
    </subcellularLocation>
</comment>
<name>A0A922PUD4_9LACO</name>
<evidence type="ECO:0000256" key="3">
    <source>
        <dbReference type="ARBA" id="ARBA00022448"/>
    </source>
</evidence>
<evidence type="ECO:0000256" key="9">
    <source>
        <dbReference type="ARBA" id="ARBA00023303"/>
    </source>
</evidence>
<dbReference type="SUPFAM" id="SSF81330">
    <property type="entry name" value="Gated mechanosensitive channel"/>
    <property type="match status" value="1"/>
</dbReference>
<reference evidence="12 13" key="1">
    <citation type="journal article" date="2015" name="Genome Announc.">
        <title>Expanding the biotechnology potential of lactobacilli through comparative genomics of 213 strains and associated genera.</title>
        <authorList>
            <person name="Sun Z."/>
            <person name="Harris H.M."/>
            <person name="McCann A."/>
            <person name="Guo C."/>
            <person name="Argimon S."/>
            <person name="Zhang W."/>
            <person name="Yang X."/>
            <person name="Jeffery I.B."/>
            <person name="Cooney J.C."/>
            <person name="Kagawa T.F."/>
            <person name="Liu W."/>
            <person name="Song Y."/>
            <person name="Salvetti E."/>
            <person name="Wrobel A."/>
            <person name="Rasinkangas P."/>
            <person name="Parkhill J."/>
            <person name="Rea M.C."/>
            <person name="O'Sullivan O."/>
            <person name="Ritari J."/>
            <person name="Douillard F.P."/>
            <person name="Paul Ross R."/>
            <person name="Yang R."/>
            <person name="Briner A.E."/>
            <person name="Felis G.E."/>
            <person name="de Vos W.M."/>
            <person name="Barrangou R."/>
            <person name="Klaenhammer T.R."/>
            <person name="Caufield P.W."/>
            <person name="Cui Y."/>
            <person name="Zhang H."/>
            <person name="O'Toole P.W."/>
        </authorList>
    </citation>
    <scope>NUCLEOTIDE SEQUENCE [LARGE SCALE GENOMIC DNA]</scope>
    <source>
        <strain evidence="12 13">DSM 8475</strain>
    </source>
</reference>
<organism evidence="12 13">
    <name type="scientific">Limosilactobacillus pontis DSM 8475</name>
    <dbReference type="NCBI Taxonomy" id="1423794"/>
    <lineage>
        <taxon>Bacteria</taxon>
        <taxon>Bacillati</taxon>
        <taxon>Bacillota</taxon>
        <taxon>Bacilli</taxon>
        <taxon>Lactobacillales</taxon>
        <taxon>Lactobacillaceae</taxon>
        <taxon>Limosilactobacillus</taxon>
    </lineage>
</organism>
<dbReference type="GO" id="GO:0005886">
    <property type="term" value="C:plasma membrane"/>
    <property type="evidence" value="ECO:0007669"/>
    <property type="project" value="UniProtKB-SubCell"/>
</dbReference>
<evidence type="ECO:0000256" key="5">
    <source>
        <dbReference type="ARBA" id="ARBA00022692"/>
    </source>
</evidence>
<dbReference type="Pfam" id="PF01741">
    <property type="entry name" value="MscL"/>
    <property type="match status" value="1"/>
</dbReference>
<keyword evidence="6 10" id="KW-1133">Transmembrane helix</keyword>
<comment type="function">
    <text evidence="10">Channel that opens in response to stretch forces in the membrane lipid bilayer. May participate in the regulation of osmotic pressure changes within the cell.</text>
</comment>
<comment type="subunit">
    <text evidence="10">Homopentamer.</text>
</comment>
<sequence>MLKEFKEFIARGNVMDMAVGIIVGSAFTTIVKDLVAYLINPLIGLFVGKIDLSNIVFTIGAAQFKVGSFLNAVINFLIISFVVFLLVKGVNRFRTKKEEPKEAKPSAEVQYLKEIAETLKQQQDQPSPVAVKSQATSTTKSE</sequence>
<feature type="transmembrane region" description="Helical" evidence="10">
    <location>
        <begin position="21"/>
        <end position="48"/>
    </location>
</feature>
<dbReference type="GeneID" id="87978318"/>
<keyword evidence="9 10" id="KW-0407">Ion channel</keyword>
<dbReference type="EMBL" id="AZGO01000055">
    <property type="protein sequence ID" value="KRM36040.1"/>
    <property type="molecule type" value="Genomic_DNA"/>
</dbReference>
<evidence type="ECO:0000256" key="6">
    <source>
        <dbReference type="ARBA" id="ARBA00022989"/>
    </source>
</evidence>
<gene>
    <name evidence="10" type="primary">mscL</name>
    <name evidence="12" type="ORF">FD34_GL000300</name>
</gene>
<dbReference type="InterPro" id="IPR036019">
    <property type="entry name" value="MscL_channel"/>
</dbReference>
<dbReference type="NCBIfam" id="TIGR00220">
    <property type="entry name" value="mscL"/>
    <property type="match status" value="1"/>
</dbReference>
<comment type="similarity">
    <text evidence="2 10">Belongs to the MscL family.</text>
</comment>
<dbReference type="InterPro" id="IPR019823">
    <property type="entry name" value="Mechanosensitive_channel_CS"/>
</dbReference>
<dbReference type="GO" id="GO:0008381">
    <property type="term" value="F:mechanosensitive monoatomic ion channel activity"/>
    <property type="evidence" value="ECO:0007669"/>
    <property type="project" value="UniProtKB-UniRule"/>
</dbReference>
<dbReference type="PROSITE" id="PS01327">
    <property type="entry name" value="MSCL"/>
    <property type="match status" value="1"/>
</dbReference>
<evidence type="ECO:0000256" key="10">
    <source>
        <dbReference type="HAMAP-Rule" id="MF_00115"/>
    </source>
</evidence>
<dbReference type="AlphaFoldDB" id="A0A922PUD4"/>
<feature type="region of interest" description="Disordered" evidence="11">
    <location>
        <begin position="120"/>
        <end position="142"/>
    </location>
</feature>
<proteinExistence type="inferred from homology"/>
<feature type="transmembrane region" description="Helical" evidence="10">
    <location>
        <begin position="68"/>
        <end position="87"/>
    </location>
</feature>
<dbReference type="InterPro" id="IPR037673">
    <property type="entry name" value="MSC/AndL"/>
</dbReference>
<evidence type="ECO:0000256" key="8">
    <source>
        <dbReference type="ARBA" id="ARBA00023136"/>
    </source>
</evidence>
<evidence type="ECO:0000313" key="12">
    <source>
        <dbReference type="EMBL" id="KRM36040.1"/>
    </source>
</evidence>
<dbReference type="Gene3D" id="1.10.1200.120">
    <property type="entry name" value="Large-conductance mechanosensitive channel, MscL, domain 1"/>
    <property type="match status" value="1"/>
</dbReference>
<dbReference type="Proteomes" id="UP000051085">
    <property type="component" value="Unassembled WGS sequence"/>
</dbReference>
<dbReference type="NCBIfam" id="NF001842">
    <property type="entry name" value="PRK00567.1-3"/>
    <property type="match status" value="1"/>
</dbReference>
<dbReference type="PRINTS" id="PR01264">
    <property type="entry name" value="MECHCHANNEL"/>
</dbReference>
<evidence type="ECO:0000256" key="7">
    <source>
        <dbReference type="ARBA" id="ARBA00023065"/>
    </source>
</evidence>
<dbReference type="HAMAP" id="MF_00115">
    <property type="entry name" value="MscL"/>
    <property type="match status" value="1"/>
</dbReference>
<evidence type="ECO:0000313" key="13">
    <source>
        <dbReference type="Proteomes" id="UP000051085"/>
    </source>
</evidence>
<evidence type="ECO:0000256" key="1">
    <source>
        <dbReference type="ARBA" id="ARBA00004651"/>
    </source>
</evidence>
<keyword evidence="3 10" id="KW-0813">Transport</keyword>
<accession>A0A922PUD4</accession>